<dbReference type="EMBL" id="MU003844">
    <property type="protein sequence ID" value="KAF2717427.1"/>
    <property type="molecule type" value="Genomic_DNA"/>
</dbReference>
<evidence type="ECO:0000313" key="2">
    <source>
        <dbReference type="Proteomes" id="UP000799441"/>
    </source>
</evidence>
<sequence>MDWPLKKQIWTRMTYHLLYRHNFRHGWEIKRASTNFVISCYRPPPWRKPNSQILLIECSISPLLLMKAISLSSFYSTHSKTPASSRPEILFSKDTIIRKPPHRQACTHIRNSRQPSSILKRWRKPPLCKLPHLTAYRMWSKDMRTCYHWHT</sequence>
<reference evidence="1" key="1">
    <citation type="journal article" date="2020" name="Stud. Mycol.">
        <title>101 Dothideomycetes genomes: a test case for predicting lifestyles and emergence of pathogens.</title>
        <authorList>
            <person name="Haridas S."/>
            <person name="Albert R."/>
            <person name="Binder M."/>
            <person name="Bloem J."/>
            <person name="Labutti K."/>
            <person name="Salamov A."/>
            <person name="Andreopoulos B."/>
            <person name="Baker S."/>
            <person name="Barry K."/>
            <person name="Bills G."/>
            <person name="Bluhm B."/>
            <person name="Cannon C."/>
            <person name="Castanera R."/>
            <person name="Culley D."/>
            <person name="Daum C."/>
            <person name="Ezra D."/>
            <person name="Gonzalez J."/>
            <person name="Henrissat B."/>
            <person name="Kuo A."/>
            <person name="Liang C."/>
            <person name="Lipzen A."/>
            <person name="Lutzoni F."/>
            <person name="Magnuson J."/>
            <person name="Mondo S."/>
            <person name="Nolan M."/>
            <person name="Ohm R."/>
            <person name="Pangilinan J."/>
            <person name="Park H.-J."/>
            <person name="Ramirez L."/>
            <person name="Alfaro M."/>
            <person name="Sun H."/>
            <person name="Tritt A."/>
            <person name="Yoshinaga Y."/>
            <person name="Zwiers L.-H."/>
            <person name="Turgeon B."/>
            <person name="Goodwin S."/>
            <person name="Spatafora J."/>
            <person name="Crous P."/>
            <person name="Grigoriev I."/>
        </authorList>
    </citation>
    <scope>NUCLEOTIDE SEQUENCE</scope>
    <source>
        <strain evidence="1">CBS 116435</strain>
    </source>
</reference>
<protein>
    <submittedName>
        <fullName evidence="1">Uncharacterized protein</fullName>
    </submittedName>
</protein>
<proteinExistence type="predicted"/>
<organism evidence="1 2">
    <name type="scientific">Polychaeton citri CBS 116435</name>
    <dbReference type="NCBI Taxonomy" id="1314669"/>
    <lineage>
        <taxon>Eukaryota</taxon>
        <taxon>Fungi</taxon>
        <taxon>Dikarya</taxon>
        <taxon>Ascomycota</taxon>
        <taxon>Pezizomycotina</taxon>
        <taxon>Dothideomycetes</taxon>
        <taxon>Dothideomycetidae</taxon>
        <taxon>Capnodiales</taxon>
        <taxon>Capnodiaceae</taxon>
        <taxon>Polychaeton</taxon>
    </lineage>
</organism>
<evidence type="ECO:0000313" key="1">
    <source>
        <dbReference type="EMBL" id="KAF2717427.1"/>
    </source>
</evidence>
<gene>
    <name evidence="1" type="ORF">K431DRAFT_157957</name>
</gene>
<comment type="caution">
    <text evidence="1">The sequence shown here is derived from an EMBL/GenBank/DDBJ whole genome shotgun (WGS) entry which is preliminary data.</text>
</comment>
<dbReference type="Proteomes" id="UP000799441">
    <property type="component" value="Unassembled WGS sequence"/>
</dbReference>
<dbReference type="AlphaFoldDB" id="A0A9P4Q3L9"/>
<keyword evidence="2" id="KW-1185">Reference proteome</keyword>
<name>A0A9P4Q3L9_9PEZI</name>
<accession>A0A9P4Q3L9</accession>